<feature type="domain" description="F-box" evidence="2">
    <location>
        <begin position="75"/>
        <end position="125"/>
    </location>
</feature>
<dbReference type="InterPro" id="IPR001810">
    <property type="entry name" value="F-box_dom"/>
</dbReference>
<evidence type="ECO:0000313" key="4">
    <source>
        <dbReference type="Proteomes" id="UP000001194"/>
    </source>
</evidence>
<feature type="region of interest" description="Disordered" evidence="1">
    <location>
        <begin position="1"/>
        <end position="62"/>
    </location>
</feature>
<gene>
    <name evidence="3" type="ORF">LACBIDRAFT_305871</name>
</gene>
<dbReference type="Pfam" id="PF12937">
    <property type="entry name" value="F-box-like"/>
    <property type="match status" value="1"/>
</dbReference>
<evidence type="ECO:0000259" key="2">
    <source>
        <dbReference type="PROSITE" id="PS50181"/>
    </source>
</evidence>
<dbReference type="Proteomes" id="UP000001194">
    <property type="component" value="Unassembled WGS sequence"/>
</dbReference>
<dbReference type="OrthoDB" id="2322499at2759"/>
<dbReference type="GeneID" id="6070241"/>
<feature type="compositionally biased region" description="Polar residues" evidence="1">
    <location>
        <begin position="49"/>
        <end position="58"/>
    </location>
</feature>
<reference evidence="3 4" key="1">
    <citation type="journal article" date="2008" name="Nature">
        <title>The genome of Laccaria bicolor provides insights into mycorrhizal symbiosis.</title>
        <authorList>
            <person name="Martin F."/>
            <person name="Aerts A."/>
            <person name="Ahren D."/>
            <person name="Brun A."/>
            <person name="Danchin E.G.J."/>
            <person name="Duchaussoy F."/>
            <person name="Gibon J."/>
            <person name="Kohler A."/>
            <person name="Lindquist E."/>
            <person name="Pereda V."/>
            <person name="Salamov A."/>
            <person name="Shapiro H.J."/>
            <person name="Wuyts J."/>
            <person name="Blaudez D."/>
            <person name="Buee M."/>
            <person name="Brokstein P."/>
            <person name="Canbaeck B."/>
            <person name="Cohen D."/>
            <person name="Courty P.E."/>
            <person name="Coutinho P.M."/>
            <person name="Delaruelle C."/>
            <person name="Detter J.C."/>
            <person name="Deveau A."/>
            <person name="DiFazio S."/>
            <person name="Duplessis S."/>
            <person name="Fraissinet-Tachet L."/>
            <person name="Lucic E."/>
            <person name="Frey-Klett P."/>
            <person name="Fourrey C."/>
            <person name="Feussner I."/>
            <person name="Gay G."/>
            <person name="Grimwood J."/>
            <person name="Hoegger P.J."/>
            <person name="Jain P."/>
            <person name="Kilaru S."/>
            <person name="Labbe J."/>
            <person name="Lin Y.C."/>
            <person name="Legue V."/>
            <person name="Le Tacon F."/>
            <person name="Marmeisse R."/>
            <person name="Melayah D."/>
            <person name="Montanini B."/>
            <person name="Muratet M."/>
            <person name="Nehls U."/>
            <person name="Niculita-Hirzel H."/>
            <person name="Oudot-Le Secq M.P."/>
            <person name="Peter M."/>
            <person name="Quesneville H."/>
            <person name="Rajashekar B."/>
            <person name="Reich M."/>
            <person name="Rouhier N."/>
            <person name="Schmutz J."/>
            <person name="Yin T."/>
            <person name="Chalot M."/>
            <person name="Henrissat B."/>
            <person name="Kuees U."/>
            <person name="Lucas S."/>
            <person name="Van de Peer Y."/>
            <person name="Podila G.K."/>
            <person name="Polle A."/>
            <person name="Pukkila P.J."/>
            <person name="Richardson P.M."/>
            <person name="Rouze P."/>
            <person name="Sanders I.R."/>
            <person name="Stajich J.E."/>
            <person name="Tunlid A."/>
            <person name="Tuskan G."/>
            <person name="Grigoriev I.V."/>
        </authorList>
    </citation>
    <scope>NUCLEOTIDE SEQUENCE [LARGE SCALE GENOMIC DNA]</scope>
    <source>
        <strain evidence="4">S238N-H82 / ATCC MYA-4686</strain>
    </source>
</reference>
<feature type="compositionally biased region" description="Polar residues" evidence="1">
    <location>
        <begin position="7"/>
        <end position="16"/>
    </location>
</feature>
<dbReference type="InParanoid" id="B0CS47"/>
<sequence length="670" mass="76260">MARRQHTNNAASQRTSARLKAKVDTQTEAPKVSTRPPTIPQSKPRKTQKLSNTLVPQTDNERSALSKVRGRRGHLKLMTEMPLDILLEIFSYLQPMDLLHLARATKALRAILMQRSGAASVWKSAFTNATPAPPSCPSDLNLPQYANLLYGRHCQFCSSIYGSLVDWCNRIRTCSSCISSKYQSGTLDGDNVVRSAELITNGWMVRIAGRHSTVFLKQDYDHNLQTLRSLSDTAASAFIVDRTRLKAARRQHLNAYVRWESQLKREHQDDLHKVRTDRREAIVQKLRELGYGIEVDRLYWRQIRDLPGVNASKPLTERGAHSLTLLSPNLTEAVWENLRTDLIYILEAMREQRLHEDRSAVVSKHLAILRELVDKYTKKQPKPAVVPRAVDLALMEPFRSAVFNTEATKESRLTELSKLENQIQPLVVSWQDSANEFLAGLLPSTKRSGKRKLDTSQLKLAAIFFRCHWCTEPISYPRVLVHNCLMKTHSRSNGDEDSEDETEDEKLLALVPSWVGMPWNHDKEQVTFDEEAWKCARGVIVACGEDPDTVTASQMDDKDQRVECLQCRTQTASGKRLVMKWRIAILHEIEKHWEETSRKGWSLLGDDDVQKAKVQEAKNMSRCREGPERCSTCDFLSSTSPMTSRHDHCEGATYIPLDAAMKRPPYAVKI</sequence>
<dbReference type="EMBL" id="DS547092">
    <property type="protein sequence ID" value="EDR14237.1"/>
    <property type="molecule type" value="Genomic_DNA"/>
</dbReference>
<evidence type="ECO:0000256" key="1">
    <source>
        <dbReference type="SAM" id="MobiDB-lite"/>
    </source>
</evidence>
<evidence type="ECO:0000313" key="3">
    <source>
        <dbReference type="EMBL" id="EDR14237.1"/>
    </source>
</evidence>
<dbReference type="AlphaFoldDB" id="B0CS47"/>
<dbReference type="KEGG" id="lbc:LACBIDRAFT_305871"/>
<dbReference type="HOGENOM" id="CLU_010790_2_1_1"/>
<dbReference type="InterPro" id="IPR036047">
    <property type="entry name" value="F-box-like_dom_sf"/>
</dbReference>
<dbReference type="CDD" id="cd09917">
    <property type="entry name" value="F-box_SF"/>
    <property type="match status" value="1"/>
</dbReference>
<protein>
    <submittedName>
        <fullName evidence="3">Predicted protein</fullName>
    </submittedName>
</protein>
<keyword evidence="4" id="KW-1185">Reference proteome</keyword>
<dbReference type="SUPFAM" id="SSF81383">
    <property type="entry name" value="F-box domain"/>
    <property type="match status" value="1"/>
</dbReference>
<dbReference type="RefSeq" id="XP_001874796.1">
    <property type="nucleotide sequence ID" value="XM_001874761.1"/>
</dbReference>
<accession>B0CS47</accession>
<name>B0CS47_LACBS</name>
<organism evidence="4">
    <name type="scientific">Laccaria bicolor (strain S238N-H82 / ATCC MYA-4686)</name>
    <name type="common">Bicoloured deceiver</name>
    <name type="synonym">Laccaria laccata var. bicolor</name>
    <dbReference type="NCBI Taxonomy" id="486041"/>
    <lineage>
        <taxon>Eukaryota</taxon>
        <taxon>Fungi</taxon>
        <taxon>Dikarya</taxon>
        <taxon>Basidiomycota</taxon>
        <taxon>Agaricomycotina</taxon>
        <taxon>Agaricomycetes</taxon>
        <taxon>Agaricomycetidae</taxon>
        <taxon>Agaricales</taxon>
        <taxon>Agaricineae</taxon>
        <taxon>Hydnangiaceae</taxon>
        <taxon>Laccaria</taxon>
    </lineage>
</organism>
<dbReference type="SMART" id="SM00256">
    <property type="entry name" value="FBOX"/>
    <property type="match status" value="1"/>
</dbReference>
<proteinExistence type="predicted"/>
<dbReference type="Gene3D" id="1.20.1280.50">
    <property type="match status" value="1"/>
</dbReference>
<dbReference type="PROSITE" id="PS50181">
    <property type="entry name" value="FBOX"/>
    <property type="match status" value="1"/>
</dbReference>